<protein>
    <submittedName>
        <fullName evidence="3">Nuclease SbcCD subunit C</fullName>
    </submittedName>
</protein>
<dbReference type="RefSeq" id="WP_339159692.1">
    <property type="nucleotide sequence ID" value="NZ_LR743510.1"/>
</dbReference>
<dbReference type="InterPro" id="IPR038729">
    <property type="entry name" value="Rad50/SbcC_AAA"/>
</dbReference>
<dbReference type="Pfam" id="PF13558">
    <property type="entry name" value="SbcC_Walker_B"/>
    <property type="match status" value="1"/>
</dbReference>
<geneLocation type="plasmid" evidence="3">
    <name>1</name>
</geneLocation>
<feature type="coiled-coil region" evidence="1">
    <location>
        <begin position="751"/>
        <end position="787"/>
    </location>
</feature>
<organism evidence="3">
    <name type="scientific">Methylobacterium bullatum</name>
    <dbReference type="NCBI Taxonomy" id="570505"/>
    <lineage>
        <taxon>Bacteria</taxon>
        <taxon>Pseudomonadati</taxon>
        <taxon>Pseudomonadota</taxon>
        <taxon>Alphaproteobacteria</taxon>
        <taxon>Hyphomicrobiales</taxon>
        <taxon>Methylobacteriaceae</taxon>
        <taxon>Methylobacterium</taxon>
    </lineage>
</organism>
<gene>
    <name evidence="3" type="primary">sbcC</name>
    <name evidence="3" type="ORF">MBLL_01155</name>
</gene>
<evidence type="ECO:0000313" key="3">
    <source>
        <dbReference type="EMBL" id="CAA2138456.1"/>
    </source>
</evidence>
<keyword evidence="3" id="KW-0614">Plasmid</keyword>
<evidence type="ECO:0000259" key="2">
    <source>
        <dbReference type="SMART" id="SM00382"/>
    </source>
</evidence>
<dbReference type="SMART" id="SM00382">
    <property type="entry name" value="AAA"/>
    <property type="match status" value="1"/>
</dbReference>
<feature type="coiled-coil region" evidence="1">
    <location>
        <begin position="446"/>
        <end position="473"/>
    </location>
</feature>
<dbReference type="Gene3D" id="3.40.50.300">
    <property type="entry name" value="P-loop containing nucleotide triphosphate hydrolases"/>
    <property type="match status" value="2"/>
</dbReference>
<sequence length="1249" mass="130259">MRILAIRGENLASLAAPFSVDLAGGPIGATGIFAITGETGAGKSTILDALCLALYGRYPRVATGGRERAPDPGGDPITIGDERAILRRGATEGFAEVDFIGRDGQGYCARWSVYRARGKANGRLQNKTRSLTRLADGTSVGDSKAGLVDAAICELTDLTFDQFRRTVLLAQGEFDAFLLAAEGERAELLEKITGTAIYSEISKRIHAGAEAQRATVKELEAHRDAVGLLDEAARAEKHAERARLQAEVAGLSGQLAELNAALAHARRIADTRGLVAAAESRLTVARQALETHRPDSLRLAELDAVEPLREPARNAARAERDLTAAEAALVLALAARGEAEARAGAAREAHDAAARADEASEIGFKAFGPVWTRAAELDTRIAEAAAESAHATEAATVAGAKALDARTALEALDAGLAAAEATRAEVAARFAADTGGAFLAGRTEEAEQLFAKRATLSAELAEAKATLRTATDEASRRSAAIATGDRAIAQAKAARTQAAEHRAGLAAALDKVGEAAARARLGTIDRLAEHLREALPLARGHAEASLAVERASTEAEAARRAEEAARLSGEEAAARQARAVEMRKAVAPLAELAEEAVSQQAAHLRSLLVEDQPCPVCGATDHPHARDQDGLGRVAEALKAQRAEQDAAIAAARDALAEAASAAAAAGARARNAEQVAAAARETQGRAASAYADLHPNLLATQGEAGVDGTVPERLDAEAAPALAGLVEALKRDRAPLLSALERAGTLRTEIDALAARIEAGEGEIEAAELARAAEREALRLAELTANGETVRVSGHTERVVSLGREIAPYLAGAGLSLADLERDGAGAAERVAEIAAAHRALDRHREKLEREAQSLASRRAGAAEALGFTRAAADAAGREALARSDKLAGLRAERAPLLGGEETGAHRTRINDARKRARDALKQAEEARAAAHAALASAVTAAEHGVASRDAARRLREEADAAFLAACVPRGVDAVREVLALPPEIRASLRQAVDARMAEAREAETALATRRADLALLLDAPEIDAPATQAAASGLAETITAHQQGLGAITADLQRDDAARERAAGLEATIAGARADYAVWEAVNEAVGSASGVKFRLFAQGVTLEHLVRLANEHLLALSPRYRLVRGDPANLSLHVVDRDMGEEVRATRSLSGGERFLVSLALALALSGLEGRDSFVDTLFIDEGFGSLDAETLDLAVDALETLQGRGRKVGVITHVAAMIERIAVQVRVEKRGNGRSVVSVVEAGAG</sequence>
<dbReference type="InterPro" id="IPR003593">
    <property type="entry name" value="AAA+_ATPase"/>
</dbReference>
<reference evidence="3" key="1">
    <citation type="submission" date="2019-12" db="EMBL/GenBank/DDBJ databases">
        <authorList>
            <person name="Cremers G."/>
        </authorList>
    </citation>
    <scope>NUCLEOTIDE SEQUENCE</scope>
    <source>
        <strain evidence="3">Mbul2</strain>
        <plasmid evidence="3">1</plasmid>
    </source>
</reference>
<dbReference type="EMBL" id="LR743510">
    <property type="protein sequence ID" value="CAA2138456.1"/>
    <property type="molecule type" value="Genomic_DNA"/>
</dbReference>
<dbReference type="AlphaFoldDB" id="A0A679JPB3"/>
<feature type="coiled-coil region" evidence="1">
    <location>
        <begin position="832"/>
        <end position="866"/>
    </location>
</feature>
<dbReference type="SUPFAM" id="SSF52540">
    <property type="entry name" value="P-loop containing nucleoside triphosphate hydrolases"/>
    <property type="match status" value="1"/>
</dbReference>
<proteinExistence type="predicted"/>
<feature type="coiled-coil region" evidence="1">
    <location>
        <begin position="908"/>
        <end position="935"/>
    </location>
</feature>
<dbReference type="GO" id="GO:0006302">
    <property type="term" value="P:double-strand break repair"/>
    <property type="evidence" value="ECO:0007669"/>
    <property type="project" value="InterPro"/>
</dbReference>
<dbReference type="InterPro" id="IPR027417">
    <property type="entry name" value="P-loop_NTPase"/>
</dbReference>
<dbReference type="PANTHER" id="PTHR32114">
    <property type="entry name" value="ABC TRANSPORTER ABCH.3"/>
    <property type="match status" value="1"/>
</dbReference>
<evidence type="ECO:0000256" key="1">
    <source>
        <dbReference type="SAM" id="Coils"/>
    </source>
</evidence>
<name>A0A679JPB3_9HYPH</name>
<feature type="domain" description="AAA+ ATPase" evidence="2">
    <location>
        <begin position="29"/>
        <end position="304"/>
    </location>
</feature>
<accession>A0A679JPB3</accession>
<keyword evidence="1" id="KW-0175">Coiled coil</keyword>
<dbReference type="GO" id="GO:0016887">
    <property type="term" value="F:ATP hydrolysis activity"/>
    <property type="evidence" value="ECO:0007669"/>
    <property type="project" value="InterPro"/>
</dbReference>
<dbReference type="PANTHER" id="PTHR32114:SF2">
    <property type="entry name" value="ABC TRANSPORTER ABCH.3"/>
    <property type="match status" value="1"/>
</dbReference>
<dbReference type="Pfam" id="PF13476">
    <property type="entry name" value="AAA_23"/>
    <property type="match status" value="1"/>
</dbReference>